<organism evidence="2 3">
    <name type="scientific">Rheinheimera riviphila</name>
    <dbReference type="NCBI Taxonomy" id="1834037"/>
    <lineage>
        <taxon>Bacteria</taxon>
        <taxon>Pseudomonadati</taxon>
        <taxon>Pseudomonadota</taxon>
        <taxon>Gammaproteobacteria</taxon>
        <taxon>Chromatiales</taxon>
        <taxon>Chromatiaceae</taxon>
        <taxon>Rheinheimera</taxon>
    </lineage>
</organism>
<evidence type="ECO:0000313" key="2">
    <source>
        <dbReference type="EMBL" id="RVU40451.1"/>
    </source>
</evidence>
<dbReference type="InterPro" id="IPR041047">
    <property type="entry name" value="LPD1"/>
</dbReference>
<sequence>MKTPPIQLDLPRIQRPYFRNGPNHRAGADVSFGDIVKIFDFQRIKIGRWVSASEQQIAANLFFDALCDLQLLLQVPAQVISLNGTLALSFGIGGRPGSCAFYQPAGRLLALAKNAGGGSLAHEWFHAFDHYIADKMFETSAAKHSFASKLWLQHSALRPHPLNALLHRAFSLLYLDSSASQQSEFFKICRDYDRKASQLYYAMPEEMAARAFEHMLQQQQLQNSFLVSGCLTGPAAKAGLYPTAELSGHLAQCWLEYFFVLGQLLQRKQLTEPDNNN</sequence>
<keyword evidence="3" id="KW-1185">Reference proteome</keyword>
<gene>
    <name evidence="2" type="ORF">EOE67_05215</name>
</gene>
<accession>A0A437R154</accession>
<dbReference type="NCBIfam" id="NF041907">
    <property type="entry name" value="CLCA_X"/>
    <property type="match status" value="1"/>
</dbReference>
<dbReference type="Proteomes" id="UP000283077">
    <property type="component" value="Unassembled WGS sequence"/>
</dbReference>
<evidence type="ECO:0000313" key="3">
    <source>
        <dbReference type="Proteomes" id="UP000283077"/>
    </source>
</evidence>
<dbReference type="AlphaFoldDB" id="A0A437R154"/>
<reference evidence="2 3" key="1">
    <citation type="submission" date="2019-01" db="EMBL/GenBank/DDBJ databases">
        <authorList>
            <person name="Chen W.-M."/>
        </authorList>
    </citation>
    <scope>NUCLEOTIDE SEQUENCE [LARGE SCALE GENOMIC DNA]</scope>
    <source>
        <strain evidence="2 3">KYPC3</strain>
    </source>
</reference>
<dbReference type="RefSeq" id="WP_127697995.1">
    <property type="nucleotide sequence ID" value="NZ_SACS01000004.1"/>
</dbReference>
<name>A0A437R154_9GAMM</name>
<comment type="caution">
    <text evidence="2">The sequence shown here is derived from an EMBL/GenBank/DDBJ whole genome shotgun (WGS) entry which is preliminary data.</text>
</comment>
<dbReference type="EMBL" id="SACS01000004">
    <property type="protein sequence ID" value="RVU40451.1"/>
    <property type="molecule type" value="Genomic_DNA"/>
</dbReference>
<proteinExistence type="predicted"/>
<dbReference type="Pfam" id="PF18796">
    <property type="entry name" value="LPD1"/>
    <property type="match status" value="1"/>
</dbReference>
<evidence type="ECO:0000259" key="1">
    <source>
        <dbReference type="Pfam" id="PF18796"/>
    </source>
</evidence>
<dbReference type="OrthoDB" id="343736at2"/>
<protein>
    <recommendedName>
        <fullName evidence="1">Large polyvalent protein-associated domain-containing protein</fullName>
    </recommendedName>
</protein>
<feature type="domain" description="Large polyvalent protein-associated" evidence="1">
    <location>
        <begin position="193"/>
        <end position="263"/>
    </location>
</feature>